<dbReference type="Proteomes" id="UP000001449">
    <property type="component" value="Chromosome 13"/>
</dbReference>
<evidence type="ECO:0000256" key="8">
    <source>
        <dbReference type="ARBA" id="ARBA00023268"/>
    </source>
</evidence>
<evidence type="ECO:0000256" key="1">
    <source>
        <dbReference type="ARBA" id="ARBA00001668"/>
    </source>
</evidence>
<evidence type="ECO:0000259" key="10">
    <source>
        <dbReference type="PROSITE" id="PS51068"/>
    </source>
</evidence>
<feature type="domain" description="Formamidopyrimidine-DNA glycosylase catalytic" evidence="10">
    <location>
        <begin position="2"/>
        <end position="169"/>
    </location>
</feature>
<dbReference type="Gene3D" id="1.10.8.50">
    <property type="match status" value="1"/>
</dbReference>
<dbReference type="SUPFAM" id="SSF81624">
    <property type="entry name" value="N-terminal domain of MutM-like DNA repair proteins"/>
    <property type="match status" value="1"/>
</dbReference>
<dbReference type="GO" id="GO:0003684">
    <property type="term" value="F:damaged DNA binding"/>
    <property type="evidence" value="ECO:0007669"/>
    <property type="project" value="InterPro"/>
</dbReference>
<dbReference type="SMART" id="SM00898">
    <property type="entry name" value="Fapy_DNA_glyco"/>
    <property type="match status" value="1"/>
</dbReference>
<dbReference type="eggNOG" id="ENOG502QVDB">
    <property type="taxonomic scope" value="Eukaryota"/>
</dbReference>
<name>B8CBX4_THAPS</name>
<dbReference type="STRING" id="35128.B8CBX4"/>
<dbReference type="InParanoid" id="B8CBX4"/>
<evidence type="ECO:0000256" key="5">
    <source>
        <dbReference type="ARBA" id="ARBA00023125"/>
    </source>
</evidence>
<organism evidence="11 12">
    <name type="scientific">Thalassiosira pseudonana</name>
    <name type="common">Marine diatom</name>
    <name type="synonym">Cyclotella nana</name>
    <dbReference type="NCBI Taxonomy" id="35128"/>
    <lineage>
        <taxon>Eukaryota</taxon>
        <taxon>Sar</taxon>
        <taxon>Stramenopiles</taxon>
        <taxon>Ochrophyta</taxon>
        <taxon>Bacillariophyta</taxon>
        <taxon>Coscinodiscophyceae</taxon>
        <taxon>Thalassiosirophycidae</taxon>
        <taxon>Thalassiosirales</taxon>
        <taxon>Thalassiosiraceae</taxon>
        <taxon>Thalassiosira</taxon>
    </lineage>
</organism>
<dbReference type="PROSITE" id="PS51068">
    <property type="entry name" value="FPG_CAT"/>
    <property type="match status" value="1"/>
</dbReference>
<dbReference type="PANTHER" id="PTHR22993:SF9">
    <property type="entry name" value="FORMAMIDOPYRIMIDINE-DNA GLYCOSYLASE"/>
    <property type="match status" value="1"/>
</dbReference>
<keyword evidence="5" id="KW-0238">DNA-binding</keyword>
<dbReference type="Pfam" id="PF01149">
    <property type="entry name" value="Fapy_DNA_glyco"/>
    <property type="match status" value="1"/>
</dbReference>
<dbReference type="GeneID" id="7450534"/>
<dbReference type="InterPro" id="IPR012319">
    <property type="entry name" value="FPG_cat"/>
</dbReference>
<dbReference type="InterPro" id="IPR035937">
    <property type="entry name" value="FPG_N"/>
</dbReference>
<evidence type="ECO:0000256" key="7">
    <source>
        <dbReference type="ARBA" id="ARBA00023239"/>
    </source>
</evidence>
<gene>
    <name evidence="11" type="ORF">THAPSDRAFT_24744</name>
</gene>
<keyword evidence="3" id="KW-0227">DNA damage</keyword>
<comment type="catalytic activity">
    <reaction evidence="1">
        <text>Hydrolysis of DNA containing ring-opened 7-methylguanine residues, releasing 2,6-diamino-4-hydroxy-5-(N-methyl)formamidopyrimidine.</text>
        <dbReference type="EC" id="3.2.2.23"/>
    </reaction>
</comment>
<keyword evidence="9" id="KW-0326">Glycosidase</keyword>
<dbReference type="KEGG" id="tps:THAPSDRAFT_24744"/>
<dbReference type="GO" id="GO:0008534">
    <property type="term" value="F:oxidized purine nucleobase lesion DNA N-glycosylase activity"/>
    <property type="evidence" value="ECO:0007669"/>
    <property type="project" value="UniProtKB-EC"/>
</dbReference>
<dbReference type="GO" id="GO:0003906">
    <property type="term" value="F:DNA-(apurinic or apyrimidinic site) endonuclease activity"/>
    <property type="evidence" value="ECO:0007669"/>
    <property type="project" value="InterPro"/>
</dbReference>
<dbReference type="GO" id="GO:0006284">
    <property type="term" value="P:base-excision repair"/>
    <property type="evidence" value="ECO:0007669"/>
    <property type="project" value="InterPro"/>
</dbReference>
<evidence type="ECO:0000256" key="2">
    <source>
        <dbReference type="ARBA" id="ARBA00009409"/>
    </source>
</evidence>
<comment type="similarity">
    <text evidence="2">Belongs to the FPG family.</text>
</comment>
<proteinExistence type="inferred from homology"/>
<reference evidence="11 12" key="2">
    <citation type="journal article" date="2008" name="Nature">
        <title>The Phaeodactylum genome reveals the evolutionary history of diatom genomes.</title>
        <authorList>
            <person name="Bowler C."/>
            <person name="Allen A.E."/>
            <person name="Badger J.H."/>
            <person name="Grimwood J."/>
            <person name="Jabbari K."/>
            <person name="Kuo A."/>
            <person name="Maheswari U."/>
            <person name="Martens C."/>
            <person name="Maumus F."/>
            <person name="Otillar R.P."/>
            <person name="Rayko E."/>
            <person name="Salamov A."/>
            <person name="Vandepoele K."/>
            <person name="Beszteri B."/>
            <person name="Gruber A."/>
            <person name="Heijde M."/>
            <person name="Katinka M."/>
            <person name="Mock T."/>
            <person name="Valentin K."/>
            <person name="Verret F."/>
            <person name="Berges J.A."/>
            <person name="Brownlee C."/>
            <person name="Cadoret J.P."/>
            <person name="Chiovitti A."/>
            <person name="Choi C.J."/>
            <person name="Coesel S."/>
            <person name="De Martino A."/>
            <person name="Detter J.C."/>
            <person name="Durkin C."/>
            <person name="Falciatore A."/>
            <person name="Fournet J."/>
            <person name="Haruta M."/>
            <person name="Huysman M.J."/>
            <person name="Jenkins B.D."/>
            <person name="Jiroutova K."/>
            <person name="Jorgensen R.E."/>
            <person name="Joubert Y."/>
            <person name="Kaplan A."/>
            <person name="Kroger N."/>
            <person name="Kroth P.G."/>
            <person name="La Roche J."/>
            <person name="Lindquist E."/>
            <person name="Lommer M."/>
            <person name="Martin-Jezequel V."/>
            <person name="Lopez P.J."/>
            <person name="Lucas S."/>
            <person name="Mangogna M."/>
            <person name="McGinnis K."/>
            <person name="Medlin L.K."/>
            <person name="Montsant A."/>
            <person name="Oudot-Le Secq M.P."/>
            <person name="Napoli C."/>
            <person name="Obornik M."/>
            <person name="Parker M.S."/>
            <person name="Petit J.L."/>
            <person name="Porcel B.M."/>
            <person name="Poulsen N."/>
            <person name="Robison M."/>
            <person name="Rychlewski L."/>
            <person name="Rynearson T.A."/>
            <person name="Schmutz J."/>
            <person name="Shapiro H."/>
            <person name="Siaut M."/>
            <person name="Stanley M."/>
            <person name="Sussman M.R."/>
            <person name="Taylor A.R."/>
            <person name="Vardi A."/>
            <person name="von Dassow P."/>
            <person name="Vyverman W."/>
            <person name="Willis A."/>
            <person name="Wyrwicz L.S."/>
            <person name="Rokhsar D.S."/>
            <person name="Weissenbach J."/>
            <person name="Armbrust E.V."/>
            <person name="Green B.R."/>
            <person name="Van de Peer Y."/>
            <person name="Grigoriev I.V."/>
        </authorList>
    </citation>
    <scope>NUCLEOTIDE SEQUENCE [LARGE SCALE GENOMIC DNA]</scope>
    <source>
        <strain evidence="11 12">CCMP1335</strain>
    </source>
</reference>
<dbReference type="Gene3D" id="3.20.190.10">
    <property type="entry name" value="MutM-like, N-terminal"/>
    <property type="match status" value="1"/>
</dbReference>
<dbReference type="EMBL" id="CM000648">
    <property type="protein sequence ID" value="EED89394.1"/>
    <property type="molecule type" value="Genomic_DNA"/>
</dbReference>
<keyword evidence="12" id="KW-1185">Reference proteome</keyword>
<dbReference type="InterPro" id="IPR010979">
    <property type="entry name" value="Ribosomal_uS13-like_H2TH"/>
</dbReference>
<dbReference type="GO" id="GO:0008270">
    <property type="term" value="F:zinc ion binding"/>
    <property type="evidence" value="ECO:0007669"/>
    <property type="project" value="InterPro"/>
</dbReference>
<reference evidence="11 12" key="1">
    <citation type="journal article" date="2004" name="Science">
        <title>The genome of the diatom Thalassiosira pseudonana: ecology, evolution, and metabolism.</title>
        <authorList>
            <person name="Armbrust E.V."/>
            <person name="Berges J.A."/>
            <person name="Bowler C."/>
            <person name="Green B.R."/>
            <person name="Martinez D."/>
            <person name="Putnam N.H."/>
            <person name="Zhou S."/>
            <person name="Allen A.E."/>
            <person name="Apt K.E."/>
            <person name="Bechner M."/>
            <person name="Brzezinski M.A."/>
            <person name="Chaal B.K."/>
            <person name="Chiovitti A."/>
            <person name="Davis A.K."/>
            <person name="Demarest M.S."/>
            <person name="Detter J.C."/>
            <person name="Glavina T."/>
            <person name="Goodstein D."/>
            <person name="Hadi M.Z."/>
            <person name="Hellsten U."/>
            <person name="Hildebrand M."/>
            <person name="Jenkins B.D."/>
            <person name="Jurka J."/>
            <person name="Kapitonov V.V."/>
            <person name="Kroger N."/>
            <person name="Lau W.W."/>
            <person name="Lane T.W."/>
            <person name="Larimer F.W."/>
            <person name="Lippmeier J.C."/>
            <person name="Lucas S."/>
            <person name="Medina M."/>
            <person name="Montsant A."/>
            <person name="Obornik M."/>
            <person name="Parker M.S."/>
            <person name="Palenik B."/>
            <person name="Pazour G.J."/>
            <person name="Richardson P.M."/>
            <person name="Rynearson T.A."/>
            <person name="Saito M.A."/>
            <person name="Schwartz D.C."/>
            <person name="Thamatrakoln K."/>
            <person name="Valentin K."/>
            <person name="Vardi A."/>
            <person name="Wilkerson F.P."/>
            <person name="Rokhsar D.S."/>
        </authorList>
    </citation>
    <scope>NUCLEOTIDE SEQUENCE [LARGE SCALE GENOMIC DNA]</scope>
    <source>
        <strain evidence="11 12">CCMP1335</strain>
    </source>
</reference>
<protein>
    <recommendedName>
        <fullName evidence="10">Formamidopyrimidine-DNA glycosylase catalytic domain-containing protein</fullName>
    </recommendedName>
</protein>
<accession>B8CBX4</accession>
<evidence type="ECO:0000256" key="6">
    <source>
        <dbReference type="ARBA" id="ARBA00023204"/>
    </source>
</evidence>
<keyword evidence="6" id="KW-0234">DNA repair</keyword>
<keyword evidence="7" id="KW-0456">Lyase</keyword>
<keyword evidence="4" id="KW-0378">Hydrolase</keyword>
<dbReference type="InterPro" id="IPR015886">
    <property type="entry name" value="H2TH_FPG"/>
</dbReference>
<dbReference type="AlphaFoldDB" id="B8CBX4"/>
<sequence>MPELPEVEKFRQILLPLTAAVTKSKVNSSSSSSACTITIACPSPTPPKVFPSQNDIDAINRGGYAVGDVLRKGKVLCIVLKKQTQSAAAERATKRRRTNGDTDSCNITGNEPTIYLSLHMGMTGRISSPGNVPSLESLSECDEYPPPHTHMIIKSTESEACFSDPRRFGSASVFGVWCEGGDLIPSFKDLAPDALESSAGYSCANDVSKMGRKIAEQLSNQRRGIKAVLLDQRAVVSGVGNWVADEILYRSKLHPDQSFLNVQESQRVVGE</sequence>
<keyword evidence="8" id="KW-0511">Multifunctional enzyme</keyword>
<dbReference type="Pfam" id="PF06831">
    <property type="entry name" value="H2TH"/>
    <property type="match status" value="1"/>
</dbReference>
<dbReference type="HOGENOM" id="CLU_1028494_0_0_1"/>
<evidence type="ECO:0000256" key="4">
    <source>
        <dbReference type="ARBA" id="ARBA00022801"/>
    </source>
</evidence>
<dbReference type="PANTHER" id="PTHR22993">
    <property type="entry name" value="FORMAMIDOPYRIMIDINE-DNA GLYCOSYLASE"/>
    <property type="match status" value="1"/>
</dbReference>
<dbReference type="SMART" id="SM01232">
    <property type="entry name" value="H2TH"/>
    <property type="match status" value="1"/>
</dbReference>
<dbReference type="SUPFAM" id="SSF46946">
    <property type="entry name" value="S13-like H2TH domain"/>
    <property type="match status" value="1"/>
</dbReference>
<dbReference type="GO" id="GO:0016829">
    <property type="term" value="F:lyase activity"/>
    <property type="evidence" value="ECO:0007669"/>
    <property type="project" value="UniProtKB-KW"/>
</dbReference>
<dbReference type="RefSeq" id="XP_002293658.1">
    <property type="nucleotide sequence ID" value="XM_002293622.1"/>
</dbReference>
<evidence type="ECO:0000256" key="9">
    <source>
        <dbReference type="ARBA" id="ARBA00023295"/>
    </source>
</evidence>
<evidence type="ECO:0000313" key="11">
    <source>
        <dbReference type="EMBL" id="EED89394.1"/>
    </source>
</evidence>
<evidence type="ECO:0000256" key="3">
    <source>
        <dbReference type="ARBA" id="ARBA00022763"/>
    </source>
</evidence>
<evidence type="ECO:0000313" key="12">
    <source>
        <dbReference type="Proteomes" id="UP000001449"/>
    </source>
</evidence>
<dbReference type="PaxDb" id="35128-Thaps24744"/>